<dbReference type="SUPFAM" id="SSF143100">
    <property type="entry name" value="TTHA1013/TTHA0281-like"/>
    <property type="match status" value="1"/>
</dbReference>
<sequence length="135" mass="15336">MKLTIIIEKSEGELWGRIENVPDYLPVTSGTTIEEIEQNLRELLADYIENEGNAYSEWRSIKVSDIQFDHVYDLSAFFEVFDDVKVAGIARRAGINPSLVRHYVAGSKYPSPQQAKRLESAIHELGDKLREVILA</sequence>
<dbReference type="InterPro" id="IPR035069">
    <property type="entry name" value="TTHA1013/TTHA0281-like"/>
</dbReference>
<evidence type="ECO:0000313" key="2">
    <source>
        <dbReference type="Proteomes" id="UP000600214"/>
    </source>
</evidence>
<dbReference type="EMBL" id="BMIA01000003">
    <property type="protein sequence ID" value="GGH45409.1"/>
    <property type="molecule type" value="Genomic_DNA"/>
</dbReference>
<dbReference type="RefSeq" id="WP_188936162.1">
    <property type="nucleotide sequence ID" value="NZ_BMIA01000003.1"/>
</dbReference>
<reference evidence="2" key="1">
    <citation type="journal article" date="2019" name="Int. J. Syst. Evol. Microbiol.">
        <title>The Global Catalogue of Microorganisms (GCM) 10K type strain sequencing project: providing services to taxonomists for standard genome sequencing and annotation.</title>
        <authorList>
            <consortium name="The Broad Institute Genomics Platform"/>
            <consortium name="The Broad Institute Genome Sequencing Center for Infectious Disease"/>
            <person name="Wu L."/>
            <person name="Ma J."/>
        </authorList>
    </citation>
    <scope>NUCLEOTIDE SEQUENCE [LARGE SCALE GENOMIC DNA]</scope>
    <source>
        <strain evidence="2">CGMCC 1.15288</strain>
    </source>
</reference>
<dbReference type="Proteomes" id="UP000600214">
    <property type="component" value="Unassembled WGS sequence"/>
</dbReference>
<organism evidence="1 2">
    <name type="scientific">Dyadobacter endophyticus</name>
    <dbReference type="NCBI Taxonomy" id="1749036"/>
    <lineage>
        <taxon>Bacteria</taxon>
        <taxon>Pseudomonadati</taxon>
        <taxon>Bacteroidota</taxon>
        <taxon>Cytophagia</taxon>
        <taxon>Cytophagales</taxon>
        <taxon>Spirosomataceae</taxon>
        <taxon>Dyadobacter</taxon>
    </lineage>
</organism>
<protein>
    <submittedName>
        <fullName evidence="1">Uncharacterized protein</fullName>
    </submittedName>
</protein>
<accession>A0ABQ1Z087</accession>
<gene>
    <name evidence="1" type="ORF">GCM10007423_44330</name>
</gene>
<name>A0ABQ1Z087_9BACT</name>
<comment type="caution">
    <text evidence="1">The sequence shown here is derived from an EMBL/GenBank/DDBJ whole genome shotgun (WGS) entry which is preliminary data.</text>
</comment>
<evidence type="ECO:0000313" key="1">
    <source>
        <dbReference type="EMBL" id="GGH45409.1"/>
    </source>
</evidence>
<keyword evidence="2" id="KW-1185">Reference proteome</keyword>
<proteinExistence type="predicted"/>